<dbReference type="EMBL" id="CAEY01000176">
    <property type="status" value="NOT_ANNOTATED_CDS"/>
    <property type="molecule type" value="Genomic_DNA"/>
</dbReference>
<accession>T1KKG1</accession>
<reference evidence="1" key="2">
    <citation type="submission" date="2015-06" db="UniProtKB">
        <authorList>
            <consortium name="EnsemblMetazoa"/>
        </authorList>
    </citation>
    <scope>IDENTIFICATION</scope>
</reference>
<keyword evidence="2" id="KW-1185">Reference proteome</keyword>
<name>T1KKG1_TETUR</name>
<evidence type="ECO:0000313" key="2">
    <source>
        <dbReference type="Proteomes" id="UP000015104"/>
    </source>
</evidence>
<dbReference type="AlphaFoldDB" id="T1KKG1"/>
<proteinExistence type="predicted"/>
<sequence>MMILMMSNGETGIELIHPHLFIICFQVASEQFILDRKSMTRRISETIELIEALINVIGTLVTAISDDLAIYLQRKSISSSGRLINLIQQAVEQLQAHLVVRLDHYKVIPKLT</sequence>
<organism evidence="1 2">
    <name type="scientific">Tetranychus urticae</name>
    <name type="common">Two-spotted spider mite</name>
    <dbReference type="NCBI Taxonomy" id="32264"/>
    <lineage>
        <taxon>Eukaryota</taxon>
        <taxon>Metazoa</taxon>
        <taxon>Ecdysozoa</taxon>
        <taxon>Arthropoda</taxon>
        <taxon>Chelicerata</taxon>
        <taxon>Arachnida</taxon>
        <taxon>Acari</taxon>
        <taxon>Acariformes</taxon>
        <taxon>Trombidiformes</taxon>
        <taxon>Prostigmata</taxon>
        <taxon>Eleutherengona</taxon>
        <taxon>Raphignathae</taxon>
        <taxon>Tetranychoidea</taxon>
        <taxon>Tetranychidae</taxon>
        <taxon>Tetranychus</taxon>
    </lineage>
</organism>
<evidence type="ECO:0000313" key="1">
    <source>
        <dbReference type="EnsemblMetazoa" id="tetur13g03610.1"/>
    </source>
</evidence>
<dbReference type="EnsemblMetazoa" id="tetur13g03610.1">
    <property type="protein sequence ID" value="tetur13g03610.1"/>
    <property type="gene ID" value="tetur13g03610"/>
</dbReference>
<dbReference type="Proteomes" id="UP000015104">
    <property type="component" value="Unassembled WGS sequence"/>
</dbReference>
<reference evidence="2" key="1">
    <citation type="submission" date="2011-08" db="EMBL/GenBank/DDBJ databases">
        <authorList>
            <person name="Rombauts S."/>
        </authorList>
    </citation>
    <scope>NUCLEOTIDE SEQUENCE</scope>
    <source>
        <strain evidence="2">London</strain>
    </source>
</reference>
<dbReference type="HOGENOM" id="CLU_2149051_0_0_1"/>
<protein>
    <submittedName>
        <fullName evidence="1">Uncharacterized protein</fullName>
    </submittedName>
</protein>